<feature type="region of interest" description="Disordered" evidence="1">
    <location>
        <begin position="157"/>
        <end position="199"/>
    </location>
</feature>
<feature type="region of interest" description="Disordered" evidence="1">
    <location>
        <begin position="251"/>
        <end position="274"/>
    </location>
</feature>
<feature type="compositionally biased region" description="Polar residues" evidence="1">
    <location>
        <begin position="259"/>
        <end position="268"/>
    </location>
</feature>
<accession>A0A9J6GNX4</accession>
<proteinExistence type="predicted"/>
<evidence type="ECO:0000256" key="1">
    <source>
        <dbReference type="SAM" id="MobiDB-lite"/>
    </source>
</evidence>
<name>A0A9J6GNX4_HAELO</name>
<dbReference type="VEuPathDB" id="VectorBase:HLOH_042017"/>
<sequence>MSAAVLHAMDSPGAVGLLYGKRATTATALKYIASYERRARPIHRRYVLHVGLVEILRRTPEEIIDTLNASSADSVDGFAVCSIPDVATKGAEVRAAIQLANARIKKWCRRTHHRFIDLSRGWQDTMLEKDGLYSLEGASFVAAKIAQATLPFLGKRWKNQRKPDAPRAETPLVQQAPDNRSVGPMNASATTLHPAPPRSLAQRTPLLQFPQPTIQPQEGVPWTPAMETLQEPVQTLQAPPLPVSHLMPPPVSSGHHQMPASQVSSTVPSMHPRVPHSAAAVPTWGPIPPPIWNPQPGMPEVYSAVGAMNGRLPVTLPPPLPPLPWTRELQQLPPAVHNTVGDMVRQHLMLATRLPQ</sequence>
<comment type="caution">
    <text evidence="2">The sequence shown here is derived from an EMBL/GenBank/DDBJ whole genome shotgun (WGS) entry which is preliminary data.</text>
</comment>
<protein>
    <submittedName>
        <fullName evidence="2">Uncharacterized protein</fullName>
    </submittedName>
</protein>
<dbReference type="OrthoDB" id="10642828at2759"/>
<dbReference type="OMA" id="ELNGHNA"/>
<dbReference type="EMBL" id="JABSTR010000007">
    <property type="protein sequence ID" value="KAH9375844.1"/>
    <property type="molecule type" value="Genomic_DNA"/>
</dbReference>
<reference evidence="2 3" key="1">
    <citation type="journal article" date="2020" name="Cell">
        <title>Large-Scale Comparative Analyses of Tick Genomes Elucidate Their Genetic Diversity and Vector Capacities.</title>
        <authorList>
            <consortium name="Tick Genome and Microbiome Consortium (TIGMIC)"/>
            <person name="Jia N."/>
            <person name="Wang J."/>
            <person name="Shi W."/>
            <person name="Du L."/>
            <person name="Sun Y."/>
            <person name="Zhan W."/>
            <person name="Jiang J.F."/>
            <person name="Wang Q."/>
            <person name="Zhang B."/>
            <person name="Ji P."/>
            <person name="Bell-Sakyi L."/>
            <person name="Cui X.M."/>
            <person name="Yuan T.T."/>
            <person name="Jiang B.G."/>
            <person name="Yang W.F."/>
            <person name="Lam T.T."/>
            <person name="Chang Q.C."/>
            <person name="Ding S.J."/>
            <person name="Wang X.J."/>
            <person name="Zhu J.G."/>
            <person name="Ruan X.D."/>
            <person name="Zhao L."/>
            <person name="Wei J.T."/>
            <person name="Ye R.Z."/>
            <person name="Que T.C."/>
            <person name="Du C.H."/>
            <person name="Zhou Y.H."/>
            <person name="Cheng J.X."/>
            <person name="Dai P.F."/>
            <person name="Guo W.B."/>
            <person name="Han X.H."/>
            <person name="Huang E.J."/>
            <person name="Li L.F."/>
            <person name="Wei W."/>
            <person name="Gao Y.C."/>
            <person name="Liu J.Z."/>
            <person name="Shao H.Z."/>
            <person name="Wang X."/>
            <person name="Wang C.C."/>
            <person name="Yang T.C."/>
            <person name="Huo Q.B."/>
            <person name="Li W."/>
            <person name="Chen H.Y."/>
            <person name="Chen S.E."/>
            <person name="Zhou L.G."/>
            <person name="Ni X.B."/>
            <person name="Tian J.H."/>
            <person name="Sheng Y."/>
            <person name="Liu T."/>
            <person name="Pan Y.S."/>
            <person name="Xia L.Y."/>
            <person name="Li J."/>
            <person name="Zhao F."/>
            <person name="Cao W.C."/>
        </authorList>
    </citation>
    <scope>NUCLEOTIDE SEQUENCE [LARGE SCALE GENOMIC DNA]</scope>
    <source>
        <strain evidence="2">HaeL-2018</strain>
    </source>
</reference>
<organism evidence="2 3">
    <name type="scientific">Haemaphysalis longicornis</name>
    <name type="common">Bush tick</name>
    <dbReference type="NCBI Taxonomy" id="44386"/>
    <lineage>
        <taxon>Eukaryota</taxon>
        <taxon>Metazoa</taxon>
        <taxon>Ecdysozoa</taxon>
        <taxon>Arthropoda</taxon>
        <taxon>Chelicerata</taxon>
        <taxon>Arachnida</taxon>
        <taxon>Acari</taxon>
        <taxon>Parasitiformes</taxon>
        <taxon>Ixodida</taxon>
        <taxon>Ixodoidea</taxon>
        <taxon>Ixodidae</taxon>
        <taxon>Haemaphysalinae</taxon>
        <taxon>Haemaphysalis</taxon>
    </lineage>
</organism>
<dbReference type="AlphaFoldDB" id="A0A9J6GNX4"/>
<keyword evidence="3" id="KW-1185">Reference proteome</keyword>
<dbReference type="Proteomes" id="UP000821853">
    <property type="component" value="Chromosome 5"/>
</dbReference>
<evidence type="ECO:0000313" key="2">
    <source>
        <dbReference type="EMBL" id="KAH9375844.1"/>
    </source>
</evidence>
<gene>
    <name evidence="2" type="ORF">HPB48_002313</name>
</gene>
<evidence type="ECO:0000313" key="3">
    <source>
        <dbReference type="Proteomes" id="UP000821853"/>
    </source>
</evidence>